<evidence type="ECO:0000256" key="7">
    <source>
        <dbReference type="ARBA" id="ARBA00022927"/>
    </source>
</evidence>
<dbReference type="SUPFAM" id="SSF89392">
    <property type="entry name" value="Prokaryotic lipoproteins and lipoprotein localization factors"/>
    <property type="match status" value="1"/>
</dbReference>
<keyword evidence="7 13" id="KW-0653">Protein transport</keyword>
<evidence type="ECO:0000256" key="6">
    <source>
        <dbReference type="ARBA" id="ARBA00022729"/>
    </source>
</evidence>
<dbReference type="EMBL" id="CP034752">
    <property type="protein sequence ID" value="QBH96575.1"/>
    <property type="molecule type" value="Genomic_DNA"/>
</dbReference>
<evidence type="ECO:0000256" key="12">
    <source>
        <dbReference type="ARBA" id="ARBA00023288"/>
    </source>
</evidence>
<proteinExistence type="inferred from homology"/>
<organism evidence="15 16">
    <name type="scientific">Limnobaculum zhutongyuii</name>
    <dbReference type="NCBI Taxonomy" id="2498113"/>
    <lineage>
        <taxon>Bacteria</taxon>
        <taxon>Pseudomonadati</taxon>
        <taxon>Pseudomonadota</taxon>
        <taxon>Gammaproteobacteria</taxon>
        <taxon>Enterobacterales</taxon>
        <taxon>Budviciaceae</taxon>
        <taxon>Limnobaculum</taxon>
    </lineage>
</organism>
<accession>A0A411WK53</accession>
<dbReference type="AlphaFoldDB" id="A0A411WK53"/>
<dbReference type="GO" id="GO:0015031">
    <property type="term" value="P:protein transport"/>
    <property type="evidence" value="ECO:0007669"/>
    <property type="project" value="UniProtKB-KW"/>
</dbReference>
<dbReference type="Proteomes" id="UP000293154">
    <property type="component" value="Chromosome"/>
</dbReference>
<keyword evidence="9 13" id="KW-0564">Palmitate</keyword>
<evidence type="ECO:0000313" key="15">
    <source>
        <dbReference type="EMBL" id="QBH96575.1"/>
    </source>
</evidence>
<feature type="signal peptide" evidence="14">
    <location>
        <begin position="1"/>
        <end position="22"/>
    </location>
</feature>
<evidence type="ECO:0000313" key="16">
    <source>
        <dbReference type="Proteomes" id="UP000293154"/>
    </source>
</evidence>
<dbReference type="RefSeq" id="WP_130591513.1">
    <property type="nucleotide sequence ID" value="NZ_CP034752.1"/>
</dbReference>
<evidence type="ECO:0000256" key="11">
    <source>
        <dbReference type="ARBA" id="ARBA00023237"/>
    </source>
</evidence>
<evidence type="ECO:0000256" key="4">
    <source>
        <dbReference type="ARBA" id="ARBA00016202"/>
    </source>
</evidence>
<dbReference type="NCBIfam" id="TIGR00548">
    <property type="entry name" value="lolB"/>
    <property type="match status" value="1"/>
</dbReference>
<comment type="subunit">
    <text evidence="3 13">Monomer.</text>
</comment>
<keyword evidence="8 13" id="KW-0472">Membrane</keyword>
<name>A0A411WK53_9GAMM</name>
<comment type="similarity">
    <text evidence="2 13">Belongs to the LolB family.</text>
</comment>
<comment type="subcellular location">
    <subcellularLocation>
        <location evidence="1 13">Cell outer membrane</location>
        <topology evidence="1 13">Lipid-anchor</topology>
    </subcellularLocation>
</comment>
<keyword evidence="6 13" id="KW-0732">Signal</keyword>
<dbReference type="InterPro" id="IPR029046">
    <property type="entry name" value="LolA/LolB/LppX"/>
</dbReference>
<reference evidence="15 16" key="1">
    <citation type="submission" date="2019-03" db="EMBL/GenBank/DDBJ databases">
        <title>Pragia sp. nov. isolated from the gut tract of Carduelis flavirostris.</title>
        <authorList>
            <person name="Ge Y."/>
        </authorList>
    </citation>
    <scope>NUCLEOTIDE SEQUENCE [LARGE SCALE GENOMIC DNA]</scope>
    <source>
        <strain evidence="15 16">CF-458</strain>
    </source>
</reference>
<comment type="function">
    <text evidence="13">Plays a critical role in the incorporation of lipoproteins in the outer membrane after they are released by the LolA protein.</text>
</comment>
<evidence type="ECO:0000256" key="13">
    <source>
        <dbReference type="HAMAP-Rule" id="MF_00233"/>
    </source>
</evidence>
<keyword evidence="16" id="KW-1185">Reference proteome</keyword>
<dbReference type="Pfam" id="PF03550">
    <property type="entry name" value="LolB"/>
    <property type="match status" value="1"/>
</dbReference>
<evidence type="ECO:0000256" key="9">
    <source>
        <dbReference type="ARBA" id="ARBA00023139"/>
    </source>
</evidence>
<dbReference type="GO" id="GO:0009279">
    <property type="term" value="C:cell outer membrane"/>
    <property type="evidence" value="ECO:0007669"/>
    <property type="project" value="UniProtKB-SubCell"/>
</dbReference>
<evidence type="ECO:0000256" key="5">
    <source>
        <dbReference type="ARBA" id="ARBA00022448"/>
    </source>
</evidence>
<keyword evidence="10 13" id="KW-0143">Chaperone</keyword>
<evidence type="ECO:0000256" key="14">
    <source>
        <dbReference type="SAM" id="SignalP"/>
    </source>
</evidence>
<feature type="chain" id="PRO_5019533318" description="Outer-membrane lipoprotein LolB" evidence="14">
    <location>
        <begin position="23"/>
        <end position="208"/>
    </location>
</feature>
<evidence type="ECO:0000256" key="3">
    <source>
        <dbReference type="ARBA" id="ARBA00011245"/>
    </source>
</evidence>
<keyword evidence="12 13" id="KW-0449">Lipoprotein</keyword>
<protein>
    <recommendedName>
        <fullName evidence="4 13">Outer-membrane lipoprotein LolB</fullName>
    </recommendedName>
</protein>
<dbReference type="PROSITE" id="PS51257">
    <property type="entry name" value="PROKAR_LIPOPROTEIN"/>
    <property type="match status" value="1"/>
</dbReference>
<dbReference type="GO" id="GO:0044874">
    <property type="term" value="P:lipoprotein localization to outer membrane"/>
    <property type="evidence" value="ECO:0007669"/>
    <property type="project" value="UniProtKB-UniRule"/>
</dbReference>
<dbReference type="CDD" id="cd16326">
    <property type="entry name" value="LolB"/>
    <property type="match status" value="1"/>
</dbReference>
<sequence length="208" mass="23872">MTFIRTSTFLKLIPLASVFLTACTLTGQQGTAVSPSSPEWQKHQQQVTALTQYQTRGAFAYLSSEQKVYARFFWQQQNPDQYRLVLTNPLGNTVMELNVQPGLVQLTDDQGQRYVSDDAEKMIQELTGMTIPLNNMRKWMLGLPADAKNYTLTPEARLHKVTLEQNGQTWTVDYQAYNQDVQPALPSRLEISHDEERIKLKMDNWTLQ</sequence>
<keyword evidence="5 13" id="KW-0813">Transport</keyword>
<evidence type="ECO:0000256" key="10">
    <source>
        <dbReference type="ARBA" id="ARBA00023186"/>
    </source>
</evidence>
<dbReference type="KEGG" id="prag:EKN56_09260"/>
<dbReference type="InterPro" id="IPR004565">
    <property type="entry name" value="OM_lipoprot_LolB"/>
</dbReference>
<dbReference type="OrthoDB" id="9797618at2"/>
<evidence type="ECO:0000256" key="8">
    <source>
        <dbReference type="ARBA" id="ARBA00023136"/>
    </source>
</evidence>
<evidence type="ECO:0000256" key="1">
    <source>
        <dbReference type="ARBA" id="ARBA00004459"/>
    </source>
</evidence>
<dbReference type="Gene3D" id="2.50.20.10">
    <property type="entry name" value="Lipoprotein localisation LolA/LolB/LppX"/>
    <property type="match status" value="1"/>
</dbReference>
<keyword evidence="11 13" id="KW-0998">Cell outer membrane</keyword>
<gene>
    <name evidence="13 15" type="primary">lolB</name>
    <name evidence="15" type="ORF">EKN56_09260</name>
</gene>
<evidence type="ECO:0000256" key="2">
    <source>
        <dbReference type="ARBA" id="ARBA00009696"/>
    </source>
</evidence>
<dbReference type="HAMAP" id="MF_00233">
    <property type="entry name" value="LolB"/>
    <property type="match status" value="1"/>
</dbReference>